<evidence type="ECO:0000256" key="1">
    <source>
        <dbReference type="ARBA" id="ARBA00009437"/>
    </source>
</evidence>
<dbReference type="InterPro" id="IPR005119">
    <property type="entry name" value="LysR_subst-bd"/>
</dbReference>
<dbReference type="Gene3D" id="1.10.10.10">
    <property type="entry name" value="Winged helix-like DNA-binding domain superfamily/Winged helix DNA-binding domain"/>
    <property type="match status" value="2"/>
</dbReference>
<dbReference type="EMBL" id="CP123000">
    <property type="protein sequence ID" value="WGI70720.1"/>
    <property type="molecule type" value="Genomic_DNA"/>
</dbReference>
<reference evidence="6 7" key="1">
    <citation type="submission" date="2023-04" db="EMBL/GenBank/DDBJ databases">
        <title>Neorhizobium petrolearium OS53, complete genome.</title>
        <authorList>
            <person name="Yu T."/>
        </authorList>
    </citation>
    <scope>NUCLEOTIDE SEQUENCE [LARGE SCALE GENOMIC DNA]</scope>
    <source>
        <strain evidence="6 7">OS53</strain>
    </source>
</reference>
<dbReference type="InterPro" id="IPR000847">
    <property type="entry name" value="LysR_HTH_N"/>
</dbReference>
<dbReference type="SUPFAM" id="SSF46785">
    <property type="entry name" value="Winged helix' DNA-binding domain"/>
    <property type="match status" value="2"/>
</dbReference>
<dbReference type="RefSeq" id="WP_227703188.1">
    <property type="nucleotide sequence ID" value="NZ_CP123000.1"/>
</dbReference>
<evidence type="ECO:0000256" key="4">
    <source>
        <dbReference type="ARBA" id="ARBA00023163"/>
    </source>
</evidence>
<evidence type="ECO:0000313" key="6">
    <source>
        <dbReference type="EMBL" id="WGI70720.1"/>
    </source>
</evidence>
<dbReference type="Pfam" id="PF00126">
    <property type="entry name" value="HTH_1"/>
    <property type="match status" value="2"/>
</dbReference>
<dbReference type="PROSITE" id="PS50931">
    <property type="entry name" value="HTH_LYSR"/>
    <property type="match status" value="2"/>
</dbReference>
<dbReference type="PANTHER" id="PTHR30126">
    <property type="entry name" value="HTH-TYPE TRANSCRIPTIONAL REGULATOR"/>
    <property type="match status" value="1"/>
</dbReference>
<evidence type="ECO:0000256" key="3">
    <source>
        <dbReference type="ARBA" id="ARBA00023125"/>
    </source>
</evidence>
<dbReference type="PANTHER" id="PTHR30126:SF39">
    <property type="entry name" value="HTH-TYPE TRANSCRIPTIONAL REGULATOR CYSL"/>
    <property type="match status" value="1"/>
</dbReference>
<dbReference type="InterPro" id="IPR036390">
    <property type="entry name" value="WH_DNA-bd_sf"/>
</dbReference>
<protein>
    <submittedName>
        <fullName evidence="6">LysR family transcriptional regulator</fullName>
    </submittedName>
</protein>
<dbReference type="PRINTS" id="PR00039">
    <property type="entry name" value="HTHLYSR"/>
</dbReference>
<dbReference type="Gene3D" id="3.40.190.10">
    <property type="entry name" value="Periplasmic binding protein-like II"/>
    <property type="match status" value="2"/>
</dbReference>
<keyword evidence="2" id="KW-0805">Transcription regulation</keyword>
<dbReference type="InterPro" id="IPR036388">
    <property type="entry name" value="WH-like_DNA-bd_sf"/>
</dbReference>
<sequence length="400" mass="43439">MDIATLLMAHYALSLGSLRGAARALGRPVASVSAALARLQSHIATPLTTTTGNRILPTLEGRRLARDLRHAADLILDLATLSKMPDEAPVEQHAARMSVSLLALSRLLVVARTGSIRSAAMEIGIGQPQLTRQLKSLEQDIGAALLDRTASGAVPTEEGKGFLILAEELETIWLRISDHAGERFRRTSRMINLGSVAPLGRESRIAKILALLAAGWPLHQPHNPLYISSTNAEELLSGLNSRQYDIVFLDTVDVPAGIDHRVVSRSGLSVVGSAKAIEAQRHDLKRLLINTPLALPSLKSGLRQKFVSLSEDILRPEERSRLSFVEIDSIPVIANLVIEHGYIALLPQWAISGLDEKMEAIPLPQTYDMQLSLAWKKNARSENVASLVQRILADGGLMEA</sequence>
<feature type="domain" description="HTH lysR-type" evidence="5">
    <location>
        <begin position="1"/>
        <end position="58"/>
    </location>
</feature>
<evidence type="ECO:0000259" key="5">
    <source>
        <dbReference type="PROSITE" id="PS50931"/>
    </source>
</evidence>
<proteinExistence type="inferred from homology"/>
<dbReference type="Proteomes" id="UP001227095">
    <property type="component" value="Chromosome"/>
</dbReference>
<keyword evidence="4" id="KW-0804">Transcription</keyword>
<keyword evidence="7" id="KW-1185">Reference proteome</keyword>
<comment type="similarity">
    <text evidence="1">Belongs to the LysR transcriptional regulatory family.</text>
</comment>
<gene>
    <name evidence="6" type="ORF">QEO92_12070</name>
</gene>
<keyword evidence="3" id="KW-0238">DNA-binding</keyword>
<accession>A0ABY8M853</accession>
<name>A0ABY8M853_9HYPH</name>
<dbReference type="Pfam" id="PF03466">
    <property type="entry name" value="LysR_substrate"/>
    <property type="match status" value="1"/>
</dbReference>
<evidence type="ECO:0000313" key="7">
    <source>
        <dbReference type="Proteomes" id="UP001227095"/>
    </source>
</evidence>
<feature type="domain" description="HTH lysR-type" evidence="5">
    <location>
        <begin position="99"/>
        <end position="156"/>
    </location>
</feature>
<dbReference type="SUPFAM" id="SSF53850">
    <property type="entry name" value="Periplasmic binding protein-like II"/>
    <property type="match status" value="1"/>
</dbReference>
<evidence type="ECO:0000256" key="2">
    <source>
        <dbReference type="ARBA" id="ARBA00023015"/>
    </source>
</evidence>
<organism evidence="6 7">
    <name type="scientific">Neorhizobium petrolearium</name>
    <dbReference type="NCBI Taxonomy" id="515361"/>
    <lineage>
        <taxon>Bacteria</taxon>
        <taxon>Pseudomonadati</taxon>
        <taxon>Pseudomonadota</taxon>
        <taxon>Alphaproteobacteria</taxon>
        <taxon>Hyphomicrobiales</taxon>
        <taxon>Rhizobiaceae</taxon>
        <taxon>Rhizobium/Agrobacterium group</taxon>
        <taxon>Neorhizobium</taxon>
    </lineage>
</organism>